<sequence length="153" mass="16546">MSSARRPRSRNGKPAKAETYSRADEALWDDAYLLKLFNEQLGNSDAVKDTGDATPADDVSVVTTDTDISDREEGSVSDSAAAALSDASETDAQETLSRRSSKPAVAQRSFPTLNGLPDDIQALVDSFYAAGFEAGRYVGRSEVSKRASRKRHR</sequence>
<feature type="region of interest" description="Disordered" evidence="1">
    <location>
        <begin position="1"/>
        <end position="21"/>
    </location>
</feature>
<organism evidence="2 3">
    <name type="scientific">Leishmania martiniquensis</name>
    <dbReference type="NCBI Taxonomy" id="1580590"/>
    <lineage>
        <taxon>Eukaryota</taxon>
        <taxon>Discoba</taxon>
        <taxon>Euglenozoa</taxon>
        <taxon>Kinetoplastea</taxon>
        <taxon>Metakinetoplastina</taxon>
        <taxon>Trypanosomatida</taxon>
        <taxon>Trypanosomatidae</taxon>
        <taxon>Leishmaniinae</taxon>
        <taxon>Leishmania</taxon>
    </lineage>
</organism>
<comment type="caution">
    <text evidence="2">The sequence shown here is derived from an EMBL/GenBank/DDBJ whole genome shotgun (WGS) entry which is preliminary data.</text>
</comment>
<evidence type="ECO:0000313" key="2">
    <source>
        <dbReference type="EMBL" id="KAG5470584.1"/>
    </source>
</evidence>
<accession>A0A836KBS6</accession>
<gene>
    <name evidence="2" type="ORF">LSCM1_01828</name>
</gene>
<proteinExistence type="predicted"/>
<feature type="compositionally biased region" description="Basic residues" evidence="1">
    <location>
        <begin position="1"/>
        <end position="13"/>
    </location>
</feature>
<evidence type="ECO:0000313" key="3">
    <source>
        <dbReference type="Proteomes" id="UP000673552"/>
    </source>
</evidence>
<dbReference type="GeneID" id="92511940"/>
<dbReference type="RefSeq" id="XP_067175977.1">
    <property type="nucleotide sequence ID" value="XM_067319428.1"/>
</dbReference>
<reference evidence="2 3" key="1">
    <citation type="submission" date="2021-03" db="EMBL/GenBank/DDBJ databases">
        <title>Leishmania (Mundinia) martiniquensis Genome sequencing and assembly.</title>
        <authorList>
            <person name="Almutairi H."/>
            <person name="Gatherer D."/>
        </authorList>
    </citation>
    <scope>NUCLEOTIDE SEQUENCE [LARGE SCALE GENOMIC DNA]</scope>
    <source>
        <strain evidence="2">LSCM1</strain>
    </source>
</reference>
<dbReference type="Proteomes" id="UP000673552">
    <property type="component" value="Chromosome 32"/>
</dbReference>
<dbReference type="EMBL" id="JAFEUZ010000032">
    <property type="protein sequence ID" value="KAG5470584.1"/>
    <property type="molecule type" value="Genomic_DNA"/>
</dbReference>
<dbReference type="AlphaFoldDB" id="A0A836KBS6"/>
<feature type="compositionally biased region" description="Low complexity" evidence="1">
    <location>
        <begin position="52"/>
        <end position="66"/>
    </location>
</feature>
<dbReference type="OrthoDB" id="242742at2759"/>
<evidence type="ECO:0000256" key="1">
    <source>
        <dbReference type="SAM" id="MobiDB-lite"/>
    </source>
</evidence>
<dbReference type="KEGG" id="lmat:92511940"/>
<keyword evidence="3" id="KW-1185">Reference proteome</keyword>
<name>A0A836KBS6_9TRYP</name>
<feature type="compositionally biased region" description="Low complexity" evidence="1">
    <location>
        <begin position="76"/>
        <end position="87"/>
    </location>
</feature>
<feature type="region of interest" description="Disordered" evidence="1">
    <location>
        <begin position="44"/>
        <end position="114"/>
    </location>
</feature>
<protein>
    <submittedName>
        <fullName evidence="2">Uncharacterized protein</fullName>
    </submittedName>
</protein>